<feature type="transmembrane region" description="Helical" evidence="7">
    <location>
        <begin position="122"/>
        <end position="148"/>
    </location>
</feature>
<keyword evidence="2 7" id="KW-0812">Transmembrane</keyword>
<feature type="transmembrane region" description="Helical" evidence="7">
    <location>
        <begin position="160"/>
        <end position="181"/>
    </location>
</feature>
<feature type="transmembrane region" description="Helical" evidence="7">
    <location>
        <begin position="245"/>
        <end position="263"/>
    </location>
</feature>
<evidence type="ECO:0000256" key="1">
    <source>
        <dbReference type="ARBA" id="ARBA00004141"/>
    </source>
</evidence>
<evidence type="ECO:0000256" key="7">
    <source>
        <dbReference type="SAM" id="Phobius"/>
    </source>
</evidence>
<feature type="domain" description="ABC-2 type transporter transmembrane" evidence="8">
    <location>
        <begin position="32"/>
        <end position="235"/>
    </location>
</feature>
<keyword evidence="10" id="KW-1185">Reference proteome</keyword>
<proteinExistence type="predicted"/>
<dbReference type="RefSeq" id="WP_109693247.1">
    <property type="nucleotide sequence ID" value="NZ_QGDD01000003.1"/>
</dbReference>
<keyword evidence="4 7" id="KW-0472">Membrane</keyword>
<feature type="compositionally biased region" description="Polar residues" evidence="6">
    <location>
        <begin position="1"/>
        <end position="12"/>
    </location>
</feature>
<dbReference type="PANTHER" id="PTHR43027:SF2">
    <property type="entry name" value="TRANSPORT PERMEASE PROTEIN"/>
    <property type="match status" value="1"/>
</dbReference>
<evidence type="ECO:0000313" key="10">
    <source>
        <dbReference type="Proteomes" id="UP000245507"/>
    </source>
</evidence>
<keyword evidence="3 7" id="KW-1133">Transmembrane helix</keyword>
<dbReference type="OrthoDB" id="3217868at2"/>
<sequence length="269" mass="28092">MTATDTLVPPTTDSDRAAATRPGRHPSTTRRLLGTELRLLTRDTITFTFVLAFPVISMLIIGGVFGTEPDEAFPVNPSHWYVASYFTVVIGSTGLIMLPVHMASYRERGVLRRFAASGFPRWSFALAELAIGLGAIAVAGPLLLAIAAPVYGIPDIEDPLRVVAGVVAGSVAFISIGVLLGSVLPSARAAQSVGLMLFFPSFLLGVGGPPPAVMSEPLREVAERLPLALATDAIREPWLGIGDGTGPLIAISVVAVVATALAARRTALS</sequence>
<feature type="transmembrane region" description="Helical" evidence="7">
    <location>
        <begin position="193"/>
        <end position="212"/>
    </location>
</feature>
<dbReference type="AlphaFoldDB" id="A0A316TH90"/>
<dbReference type="GO" id="GO:0140359">
    <property type="term" value="F:ABC-type transporter activity"/>
    <property type="evidence" value="ECO:0007669"/>
    <property type="project" value="InterPro"/>
</dbReference>
<accession>A0A316TH90</accession>
<evidence type="ECO:0000256" key="3">
    <source>
        <dbReference type="ARBA" id="ARBA00022989"/>
    </source>
</evidence>
<protein>
    <submittedName>
        <fullName evidence="9">ABC transporter</fullName>
    </submittedName>
</protein>
<organism evidence="9 10">
    <name type="scientific">Nocardioides silvaticus</name>
    <dbReference type="NCBI Taxonomy" id="2201891"/>
    <lineage>
        <taxon>Bacteria</taxon>
        <taxon>Bacillati</taxon>
        <taxon>Actinomycetota</taxon>
        <taxon>Actinomycetes</taxon>
        <taxon>Propionibacteriales</taxon>
        <taxon>Nocardioidaceae</taxon>
        <taxon>Nocardioides</taxon>
    </lineage>
</organism>
<dbReference type="GO" id="GO:0043190">
    <property type="term" value="C:ATP-binding cassette (ABC) transporter complex"/>
    <property type="evidence" value="ECO:0007669"/>
    <property type="project" value="InterPro"/>
</dbReference>
<evidence type="ECO:0000256" key="2">
    <source>
        <dbReference type="ARBA" id="ARBA00022692"/>
    </source>
</evidence>
<name>A0A316TH90_9ACTN</name>
<dbReference type="InterPro" id="IPR013525">
    <property type="entry name" value="ABC2_TM"/>
</dbReference>
<dbReference type="InterPro" id="IPR052902">
    <property type="entry name" value="ABC-2_transporter"/>
</dbReference>
<dbReference type="PIRSF" id="PIRSF006648">
    <property type="entry name" value="DrrB"/>
    <property type="match status" value="1"/>
</dbReference>
<dbReference type="PANTHER" id="PTHR43027">
    <property type="entry name" value="DOXORUBICIN RESISTANCE ABC TRANSPORTER PERMEASE PROTEIN DRRC-RELATED"/>
    <property type="match status" value="1"/>
</dbReference>
<evidence type="ECO:0000259" key="8">
    <source>
        <dbReference type="Pfam" id="PF01061"/>
    </source>
</evidence>
<evidence type="ECO:0000256" key="5">
    <source>
        <dbReference type="ARBA" id="ARBA00023251"/>
    </source>
</evidence>
<feature type="region of interest" description="Disordered" evidence="6">
    <location>
        <begin position="1"/>
        <end position="27"/>
    </location>
</feature>
<reference evidence="9 10" key="1">
    <citation type="submission" date="2018-05" db="EMBL/GenBank/DDBJ databases">
        <title>Nocardioides silvaticus genome.</title>
        <authorList>
            <person name="Li C."/>
            <person name="Wang G."/>
        </authorList>
    </citation>
    <scope>NUCLEOTIDE SEQUENCE [LARGE SCALE GENOMIC DNA]</scope>
    <source>
        <strain evidence="9 10">CCTCC AB 2018079</strain>
    </source>
</reference>
<dbReference type="Pfam" id="PF01061">
    <property type="entry name" value="ABC2_membrane"/>
    <property type="match status" value="1"/>
</dbReference>
<dbReference type="Proteomes" id="UP000245507">
    <property type="component" value="Unassembled WGS sequence"/>
</dbReference>
<comment type="caution">
    <text evidence="9">The sequence shown here is derived from an EMBL/GenBank/DDBJ whole genome shotgun (WGS) entry which is preliminary data.</text>
</comment>
<dbReference type="InterPro" id="IPR000412">
    <property type="entry name" value="ABC_2_transport"/>
</dbReference>
<keyword evidence="5" id="KW-0046">Antibiotic resistance</keyword>
<comment type="subcellular location">
    <subcellularLocation>
        <location evidence="1">Membrane</location>
        <topology evidence="1">Multi-pass membrane protein</topology>
    </subcellularLocation>
</comment>
<feature type="transmembrane region" description="Helical" evidence="7">
    <location>
        <begin position="45"/>
        <end position="66"/>
    </location>
</feature>
<evidence type="ECO:0000256" key="6">
    <source>
        <dbReference type="SAM" id="MobiDB-lite"/>
    </source>
</evidence>
<feature type="transmembrane region" description="Helical" evidence="7">
    <location>
        <begin position="78"/>
        <end position="101"/>
    </location>
</feature>
<dbReference type="EMBL" id="QGDD01000003">
    <property type="protein sequence ID" value="PWN03158.1"/>
    <property type="molecule type" value="Genomic_DNA"/>
</dbReference>
<dbReference type="GO" id="GO:0046677">
    <property type="term" value="P:response to antibiotic"/>
    <property type="evidence" value="ECO:0007669"/>
    <property type="project" value="UniProtKB-KW"/>
</dbReference>
<evidence type="ECO:0000256" key="4">
    <source>
        <dbReference type="ARBA" id="ARBA00023136"/>
    </source>
</evidence>
<gene>
    <name evidence="9" type="ORF">DJ010_08520</name>
</gene>
<evidence type="ECO:0000313" key="9">
    <source>
        <dbReference type="EMBL" id="PWN03158.1"/>
    </source>
</evidence>